<organism evidence="3 4">
    <name type="scientific">Pedobacter africanus</name>
    <dbReference type="NCBI Taxonomy" id="151894"/>
    <lineage>
        <taxon>Bacteria</taxon>
        <taxon>Pseudomonadati</taxon>
        <taxon>Bacteroidota</taxon>
        <taxon>Sphingobacteriia</taxon>
        <taxon>Sphingobacteriales</taxon>
        <taxon>Sphingobacteriaceae</taxon>
        <taxon>Pedobacter</taxon>
    </lineage>
</organism>
<sequence>MNSNYELLISKINEFTQKFYLNKLLRGLIYTAALLLALYLILFVLIYYLQPGPATKTALFFGFVTIGVLATSWLIISPALSYFKMGKNLSIEQASAIIGHHFFSIKDKLLNTLQLKAMAEASTEHNALILAGIDQKIAELRPIPFTNAIKLADNKKYMKYFLVPASVIVLIAIIAPAILKEGTSSLIQYNTQILPKAPFNFVLLNTNLGVAQGDDVKLELKLTGNEIPQDVYVSIGANTYKLEKESTTTFYHTFKNIQKSMVLSFSAGGFDSKEYSITVNPKPSVLMLRARLKYPAYLNKKDEILQNAGDLLLPEGTHVSWQMETRNTRALTFILDGKAQVLSGENNLFTYTRTIRQASAYSIIPENSFSSSDSLSHQINVIKDEFPGISVMETPDSLSSKALYFSGHISDDHGFSALKFKYQVKENGKVKKTVTSLIPVKKNQLENTFFYFWNLKESQLEPGQTLEYYFEVSDNDGVNGPKSAKSEIRLLAVPTAREAAAKINESSQALKQQMEKTIKLAGQVEKESKKLAETLLDKKQLTFDDKKQIEQLLNKQKQLEEAVKDINNLNKKNSLDKEENGALKEELAEKQKKIDDLFNNVLDEKTKALLEKLQNLMDQNNKDQARNELSKMQMDNKSLKNELDRILELYKQLEFEQNLQNQIDRLNELAKVQKEQAKQSLSKSAQSPELKDQQKALSRSFEELQKDLKKLEQKNQELERPNPFQNPEKETRDIKQQQQESESQLDKNDRKKASEQQQKAGEQMEQLAKKMEEMQQESAEMENNLNAQELRQLLENLLKTSFDQEKVMLNLKRLSSSDPQYTVNVQKQRAIKDNVKTIADSLFSLSKRVPQIETAVNEEMQKINFNMDKSLENLGERNTAAANRNQQYTMTSINNLSLMLNEALDQLQNMMKNSKGGGKSSKKQSMKQLEQLQQQLNSKMQQAREQMQKNGNKGNVPKGSMSEEFAKMAQQQQMIREALQKINREDNKDGKGPLGNLNQMIQDMKETEADLVNKRIEQQTMNRQKELLLKLLDAEKAEREQEQDAKRESKAGHDFPPSYKQMLEKFKLQQKNETEWLQKLPPNLNHYYKNKITEYFKLLNSGQ</sequence>
<feature type="transmembrane region" description="Helical" evidence="2">
    <location>
        <begin position="160"/>
        <end position="179"/>
    </location>
</feature>
<feature type="region of interest" description="Disordered" evidence="1">
    <location>
        <begin position="911"/>
        <end position="959"/>
    </location>
</feature>
<feature type="transmembrane region" description="Helical" evidence="2">
    <location>
        <begin position="60"/>
        <end position="83"/>
    </location>
</feature>
<dbReference type="RefSeq" id="WP_084238282.1">
    <property type="nucleotide sequence ID" value="NZ_FWXT01000001.1"/>
</dbReference>
<evidence type="ECO:0000313" key="4">
    <source>
        <dbReference type="Proteomes" id="UP000192756"/>
    </source>
</evidence>
<gene>
    <name evidence="3" type="ORF">SAMN04488524_2122</name>
</gene>
<feature type="compositionally biased region" description="Basic and acidic residues" evidence="1">
    <location>
        <begin position="1038"/>
        <end position="1053"/>
    </location>
</feature>
<feature type="compositionally biased region" description="Basic and acidic residues" evidence="1">
    <location>
        <begin position="744"/>
        <end position="754"/>
    </location>
</feature>
<keyword evidence="2" id="KW-1133">Transmembrane helix</keyword>
<protein>
    <submittedName>
        <fullName evidence="3">Uncharacterized protein</fullName>
    </submittedName>
</protein>
<feature type="compositionally biased region" description="Polar residues" evidence="1">
    <location>
        <begin position="937"/>
        <end position="953"/>
    </location>
</feature>
<reference evidence="4" key="1">
    <citation type="submission" date="2017-04" db="EMBL/GenBank/DDBJ databases">
        <authorList>
            <person name="Varghese N."/>
            <person name="Submissions S."/>
        </authorList>
    </citation>
    <scope>NUCLEOTIDE SEQUENCE [LARGE SCALE GENOMIC DNA]</scope>
    <source>
        <strain evidence="4">DSM 12126</strain>
    </source>
</reference>
<evidence type="ECO:0000256" key="2">
    <source>
        <dbReference type="SAM" id="Phobius"/>
    </source>
</evidence>
<dbReference type="Proteomes" id="UP000192756">
    <property type="component" value="Unassembled WGS sequence"/>
</dbReference>
<dbReference type="STRING" id="151894.SAMN04488524_2122"/>
<keyword evidence="2" id="KW-0812">Transmembrane</keyword>
<feature type="region of interest" description="Disordered" evidence="1">
    <location>
        <begin position="711"/>
        <end position="782"/>
    </location>
</feature>
<dbReference type="EMBL" id="FWXT01000001">
    <property type="protein sequence ID" value="SMC69420.1"/>
    <property type="molecule type" value="Genomic_DNA"/>
</dbReference>
<evidence type="ECO:0000256" key="1">
    <source>
        <dbReference type="SAM" id="MobiDB-lite"/>
    </source>
</evidence>
<dbReference type="OrthoDB" id="9812498at2"/>
<name>A0A1W2B9G0_9SPHI</name>
<dbReference type="AlphaFoldDB" id="A0A1W2B9G0"/>
<feature type="compositionally biased region" description="Basic and acidic residues" evidence="1">
    <location>
        <begin position="711"/>
        <end position="720"/>
    </location>
</feature>
<keyword evidence="4" id="KW-1185">Reference proteome</keyword>
<keyword evidence="2" id="KW-0472">Membrane</keyword>
<feature type="compositionally biased region" description="Low complexity" evidence="1">
    <location>
        <begin position="926"/>
        <end position="936"/>
    </location>
</feature>
<accession>A0A1W2B9G0</accession>
<feature type="transmembrane region" description="Helical" evidence="2">
    <location>
        <begin position="27"/>
        <end position="48"/>
    </location>
</feature>
<evidence type="ECO:0000313" key="3">
    <source>
        <dbReference type="EMBL" id="SMC69420.1"/>
    </source>
</evidence>
<proteinExistence type="predicted"/>
<feature type="region of interest" description="Disordered" evidence="1">
    <location>
        <begin position="1038"/>
        <end position="1057"/>
    </location>
</feature>